<evidence type="ECO:0000313" key="2">
    <source>
        <dbReference type="EMBL" id="GID73746.1"/>
    </source>
</evidence>
<dbReference type="EMBL" id="BOMI01000037">
    <property type="protein sequence ID" value="GID73746.1"/>
    <property type="molecule type" value="Genomic_DNA"/>
</dbReference>
<organism evidence="2 3">
    <name type="scientific">Paractinoplanes deccanensis</name>
    <dbReference type="NCBI Taxonomy" id="113561"/>
    <lineage>
        <taxon>Bacteria</taxon>
        <taxon>Bacillati</taxon>
        <taxon>Actinomycetota</taxon>
        <taxon>Actinomycetes</taxon>
        <taxon>Micromonosporales</taxon>
        <taxon>Micromonosporaceae</taxon>
        <taxon>Paractinoplanes</taxon>
    </lineage>
</organism>
<gene>
    <name evidence="2" type="ORF">Ade02nite_23870</name>
</gene>
<feature type="region of interest" description="Disordered" evidence="1">
    <location>
        <begin position="41"/>
        <end position="68"/>
    </location>
</feature>
<name>A0ABQ3Y161_9ACTN</name>
<evidence type="ECO:0000313" key="3">
    <source>
        <dbReference type="Proteomes" id="UP000609879"/>
    </source>
</evidence>
<keyword evidence="3" id="KW-1185">Reference proteome</keyword>
<reference evidence="2 3" key="1">
    <citation type="submission" date="2021-01" db="EMBL/GenBank/DDBJ databases">
        <title>Whole genome shotgun sequence of Actinoplanes deccanensis NBRC 13994.</title>
        <authorList>
            <person name="Komaki H."/>
            <person name="Tamura T."/>
        </authorList>
    </citation>
    <scope>NUCLEOTIDE SEQUENCE [LARGE SCALE GENOMIC DNA]</scope>
    <source>
        <strain evidence="2 3">NBRC 13994</strain>
    </source>
</reference>
<comment type="caution">
    <text evidence="2">The sequence shown here is derived from an EMBL/GenBank/DDBJ whole genome shotgun (WGS) entry which is preliminary data.</text>
</comment>
<dbReference type="Proteomes" id="UP000609879">
    <property type="component" value="Unassembled WGS sequence"/>
</dbReference>
<evidence type="ECO:0000256" key="1">
    <source>
        <dbReference type="SAM" id="MobiDB-lite"/>
    </source>
</evidence>
<proteinExistence type="predicted"/>
<protein>
    <submittedName>
        <fullName evidence="2">Uncharacterized protein</fullName>
    </submittedName>
</protein>
<accession>A0ABQ3Y161</accession>
<sequence>MRDDVRDLGVAQQRLGRDAAHVEADPTPVLVLDHSNRLAELRSTNGGDISPGPGAEDKDIKMTHPASL</sequence>